<proteinExistence type="inferred from homology"/>
<dbReference type="GO" id="GO:0016705">
    <property type="term" value="F:oxidoreductase activity, acting on paired donors, with incorporation or reduction of molecular oxygen"/>
    <property type="evidence" value="ECO:0007669"/>
    <property type="project" value="InterPro"/>
</dbReference>
<dbReference type="InterPro" id="IPR050705">
    <property type="entry name" value="Cytochrome_P450_3A"/>
</dbReference>
<dbReference type="EMBL" id="CAJOBC010008281">
    <property type="protein sequence ID" value="CAF3957303.1"/>
    <property type="molecule type" value="Genomic_DNA"/>
</dbReference>
<dbReference type="GO" id="GO:0020037">
    <property type="term" value="F:heme binding"/>
    <property type="evidence" value="ECO:0007669"/>
    <property type="project" value="InterPro"/>
</dbReference>
<evidence type="ECO:0000256" key="6">
    <source>
        <dbReference type="ARBA" id="ARBA00023004"/>
    </source>
</evidence>
<dbReference type="InterPro" id="IPR002401">
    <property type="entry name" value="Cyt_P450_E_grp-I"/>
</dbReference>
<keyword evidence="5 10" id="KW-0560">Oxidoreductase</keyword>
<accession>A0A814VMR5</accession>
<keyword evidence="3 9" id="KW-0349">Heme</keyword>
<dbReference type="AlphaFoldDB" id="A0A814VMR5"/>
<evidence type="ECO:0000256" key="2">
    <source>
        <dbReference type="ARBA" id="ARBA00010617"/>
    </source>
</evidence>
<comment type="cofactor">
    <cofactor evidence="1 9">
        <name>heme</name>
        <dbReference type="ChEBI" id="CHEBI:30413"/>
    </cofactor>
</comment>
<evidence type="ECO:0000256" key="10">
    <source>
        <dbReference type="RuleBase" id="RU000461"/>
    </source>
</evidence>
<dbReference type="FunFam" id="1.10.630.10:FF:000182">
    <property type="entry name" value="Cytochrome P450 3A4"/>
    <property type="match status" value="1"/>
</dbReference>
<name>A0A814VMR5_9BILA</name>
<evidence type="ECO:0000313" key="11">
    <source>
        <dbReference type="EMBL" id="CAF1193071.1"/>
    </source>
</evidence>
<evidence type="ECO:0000256" key="3">
    <source>
        <dbReference type="ARBA" id="ARBA00022617"/>
    </source>
</evidence>
<dbReference type="PRINTS" id="PR00385">
    <property type="entry name" value="P450"/>
</dbReference>
<evidence type="ECO:0008006" key="14">
    <source>
        <dbReference type="Google" id="ProtNLM"/>
    </source>
</evidence>
<evidence type="ECO:0000313" key="13">
    <source>
        <dbReference type="Proteomes" id="UP000663829"/>
    </source>
</evidence>
<dbReference type="GO" id="GO:0005506">
    <property type="term" value="F:iron ion binding"/>
    <property type="evidence" value="ECO:0007669"/>
    <property type="project" value="InterPro"/>
</dbReference>
<dbReference type="PANTHER" id="PTHR24302:SF15">
    <property type="entry name" value="FATTY-ACID PEROXYGENASE"/>
    <property type="match status" value="1"/>
</dbReference>
<evidence type="ECO:0000256" key="1">
    <source>
        <dbReference type="ARBA" id="ARBA00001971"/>
    </source>
</evidence>
<keyword evidence="7 10" id="KW-0503">Monooxygenase</keyword>
<protein>
    <recommendedName>
        <fullName evidence="14">Cytochrome P450</fullName>
    </recommendedName>
</protein>
<evidence type="ECO:0000256" key="7">
    <source>
        <dbReference type="ARBA" id="ARBA00023033"/>
    </source>
</evidence>
<dbReference type="PRINTS" id="PR00463">
    <property type="entry name" value="EP450I"/>
</dbReference>
<dbReference type="CDD" id="cd11055">
    <property type="entry name" value="CYP3A-like"/>
    <property type="match status" value="1"/>
</dbReference>
<dbReference type="EMBL" id="CAJNOQ010008280">
    <property type="protein sequence ID" value="CAF1193071.1"/>
    <property type="molecule type" value="Genomic_DNA"/>
</dbReference>
<keyword evidence="6 9" id="KW-0408">Iron</keyword>
<organism evidence="11 13">
    <name type="scientific">Didymodactylos carnosus</name>
    <dbReference type="NCBI Taxonomy" id="1234261"/>
    <lineage>
        <taxon>Eukaryota</taxon>
        <taxon>Metazoa</taxon>
        <taxon>Spiralia</taxon>
        <taxon>Gnathifera</taxon>
        <taxon>Rotifera</taxon>
        <taxon>Eurotatoria</taxon>
        <taxon>Bdelloidea</taxon>
        <taxon>Philodinida</taxon>
        <taxon>Philodinidae</taxon>
        <taxon>Didymodactylos</taxon>
    </lineage>
</organism>
<dbReference type="GO" id="GO:0008395">
    <property type="term" value="F:steroid hydroxylase activity"/>
    <property type="evidence" value="ECO:0007669"/>
    <property type="project" value="TreeGrafter"/>
</dbReference>
<dbReference type="OrthoDB" id="1470350at2759"/>
<evidence type="ECO:0000313" key="12">
    <source>
        <dbReference type="EMBL" id="CAF3957303.1"/>
    </source>
</evidence>
<sequence length="543" mass="63662">MKGVCTPANHTIRTSPSFNRIITYYLILFSQYQYFKSRNIPGPKPEFFFGNFKTLWNVKSYSRQLEVWTKQFGKIYGIFEGTLPVYVVSNADFLQEVFIKQFSNFYGRKPTPLKKELKGKPVHLLNAVGRTWKRQRNVINPTFSSAKLKQMSPMMNHSVDQLMKKLPNHADDNDEFNIYDLYKRMTMDVICRCAFGVDTDMQNDPENIYFKKTAQVFGTDLKKRTIAKLMSVLPELNAIFRLIFLMQNRLHKIINKLFPSTITKFEQRPEMWFIEQIHNIIEMRTEEVKQQRVDLLQLMLDAATRNELQARLECSILATLQAEEEFNSEIEQSIPKQLMYEEVKMNTILFLLAGYETTSTSLAYCTYVLANHPDVQEKLQDEIDKNFDSENDIEHPNYDIISNMEYMDIFIKEVLRMYPIPVSIINRECNKDTTVCGYKITKADVYSIHYDPELWGPEDPHEFIPGRHAVKRHPMAYIPFGGGPRNCVGMRFALTEIKIFLTRLLKDYSIIKSNKLETNFNIREAGLVIAPEQVWIKLQRRQK</sequence>
<comment type="similarity">
    <text evidence="2 10">Belongs to the cytochrome P450 family.</text>
</comment>
<dbReference type="PANTHER" id="PTHR24302">
    <property type="entry name" value="CYTOCHROME P450 FAMILY 3"/>
    <property type="match status" value="1"/>
</dbReference>
<comment type="function">
    <text evidence="8">Cytochromes P450 are a group of heme-thiolate monooxygenases. They oxidize a variety of structurally unrelated compounds, including steroids, fatty acids, and xenobiotics.</text>
</comment>
<reference evidence="11" key="1">
    <citation type="submission" date="2021-02" db="EMBL/GenBank/DDBJ databases">
        <authorList>
            <person name="Nowell W R."/>
        </authorList>
    </citation>
    <scope>NUCLEOTIDE SEQUENCE</scope>
</reference>
<dbReference type="PROSITE" id="PS00086">
    <property type="entry name" value="CYTOCHROME_P450"/>
    <property type="match status" value="1"/>
</dbReference>
<dbReference type="Proteomes" id="UP000663829">
    <property type="component" value="Unassembled WGS sequence"/>
</dbReference>
<dbReference type="Proteomes" id="UP000681722">
    <property type="component" value="Unassembled WGS sequence"/>
</dbReference>
<dbReference type="SUPFAM" id="SSF48264">
    <property type="entry name" value="Cytochrome P450"/>
    <property type="match status" value="1"/>
</dbReference>
<dbReference type="InterPro" id="IPR036396">
    <property type="entry name" value="Cyt_P450_sf"/>
</dbReference>
<keyword evidence="4 9" id="KW-0479">Metal-binding</keyword>
<keyword evidence="13" id="KW-1185">Reference proteome</keyword>
<dbReference type="InterPro" id="IPR017972">
    <property type="entry name" value="Cyt_P450_CS"/>
</dbReference>
<dbReference type="Pfam" id="PF00067">
    <property type="entry name" value="p450"/>
    <property type="match status" value="1"/>
</dbReference>
<evidence type="ECO:0000256" key="5">
    <source>
        <dbReference type="ARBA" id="ARBA00023002"/>
    </source>
</evidence>
<evidence type="ECO:0000256" key="8">
    <source>
        <dbReference type="ARBA" id="ARBA00043906"/>
    </source>
</evidence>
<evidence type="ECO:0000256" key="9">
    <source>
        <dbReference type="PIRSR" id="PIRSR602401-1"/>
    </source>
</evidence>
<feature type="binding site" description="axial binding residue" evidence="9">
    <location>
        <position position="487"/>
    </location>
    <ligand>
        <name>heme</name>
        <dbReference type="ChEBI" id="CHEBI:30413"/>
    </ligand>
    <ligandPart>
        <name>Fe</name>
        <dbReference type="ChEBI" id="CHEBI:18248"/>
    </ligandPart>
</feature>
<comment type="caution">
    <text evidence="11">The sequence shown here is derived from an EMBL/GenBank/DDBJ whole genome shotgun (WGS) entry which is preliminary data.</text>
</comment>
<evidence type="ECO:0000256" key="4">
    <source>
        <dbReference type="ARBA" id="ARBA00022723"/>
    </source>
</evidence>
<dbReference type="Gene3D" id="1.10.630.10">
    <property type="entry name" value="Cytochrome P450"/>
    <property type="match status" value="1"/>
</dbReference>
<dbReference type="InterPro" id="IPR001128">
    <property type="entry name" value="Cyt_P450"/>
</dbReference>
<gene>
    <name evidence="11" type="ORF">GPM918_LOCUS23309</name>
    <name evidence="12" type="ORF">SRO942_LOCUS23308</name>
</gene>